<keyword evidence="5" id="KW-1185">Reference proteome</keyword>
<dbReference type="Gene3D" id="3.30.420.40">
    <property type="match status" value="2"/>
</dbReference>
<organism evidence="4 5">
    <name type="scientific">Smittium culicis</name>
    <dbReference type="NCBI Taxonomy" id="133412"/>
    <lineage>
        <taxon>Eukaryota</taxon>
        <taxon>Fungi</taxon>
        <taxon>Fungi incertae sedis</taxon>
        <taxon>Zoopagomycota</taxon>
        <taxon>Kickxellomycotina</taxon>
        <taxon>Harpellomycetes</taxon>
        <taxon>Harpellales</taxon>
        <taxon>Legeriomycetaceae</taxon>
        <taxon>Smittium</taxon>
    </lineage>
</organism>
<dbReference type="Pfam" id="PF00012">
    <property type="entry name" value="HSP70"/>
    <property type="match status" value="1"/>
</dbReference>
<evidence type="ECO:0000313" key="4">
    <source>
        <dbReference type="EMBL" id="OMJ08190.1"/>
    </source>
</evidence>
<dbReference type="InterPro" id="IPR018181">
    <property type="entry name" value="Heat_shock_70_CS"/>
</dbReference>
<evidence type="ECO:0000256" key="3">
    <source>
        <dbReference type="ARBA" id="ARBA00022840"/>
    </source>
</evidence>
<proteinExistence type="inferred from homology"/>
<dbReference type="OrthoDB" id="2401965at2759"/>
<evidence type="ECO:0000256" key="1">
    <source>
        <dbReference type="ARBA" id="ARBA00007381"/>
    </source>
</evidence>
<dbReference type="InterPro" id="IPR013126">
    <property type="entry name" value="Hsp_70_fam"/>
</dbReference>
<dbReference type="SUPFAM" id="SSF53067">
    <property type="entry name" value="Actin-like ATPase domain"/>
    <property type="match status" value="2"/>
</dbReference>
<dbReference type="FunFam" id="3.30.420.40:FF:000545">
    <property type="entry name" value="Endoplasmic reticulum chaperone BiP"/>
    <property type="match status" value="1"/>
</dbReference>
<comment type="caution">
    <text evidence="4">The sequence shown here is derived from an EMBL/GenBank/DDBJ whole genome shotgun (WGS) entry which is preliminary data.</text>
</comment>
<evidence type="ECO:0000256" key="2">
    <source>
        <dbReference type="ARBA" id="ARBA00022741"/>
    </source>
</evidence>
<keyword evidence="2" id="KW-0547">Nucleotide-binding</keyword>
<keyword evidence="3" id="KW-0067">ATP-binding</keyword>
<name>A0A1R1X0P8_9FUNG</name>
<evidence type="ECO:0000313" key="5">
    <source>
        <dbReference type="Proteomes" id="UP000187283"/>
    </source>
</evidence>
<dbReference type="GO" id="GO:0005524">
    <property type="term" value="F:ATP binding"/>
    <property type="evidence" value="ECO:0007669"/>
    <property type="project" value="UniProtKB-KW"/>
</dbReference>
<dbReference type="PANTHER" id="PTHR19375">
    <property type="entry name" value="HEAT SHOCK PROTEIN 70KDA"/>
    <property type="match status" value="1"/>
</dbReference>
<dbReference type="AlphaFoldDB" id="A0A1R1X0P8"/>
<accession>A0A1R1X0P8</accession>
<dbReference type="Proteomes" id="UP000187283">
    <property type="component" value="Unassembled WGS sequence"/>
</dbReference>
<comment type="similarity">
    <text evidence="1">Belongs to the heat shock protein 70 family.</text>
</comment>
<dbReference type="GO" id="GO:0140662">
    <property type="term" value="F:ATP-dependent protein folding chaperone"/>
    <property type="evidence" value="ECO:0007669"/>
    <property type="project" value="InterPro"/>
</dbReference>
<dbReference type="PRINTS" id="PR00301">
    <property type="entry name" value="HEATSHOCK70"/>
</dbReference>
<sequence length="136" mass="14821">MILEKLKKNAEEFLGSEIEYAVITVPAYFNDSQRQATVDAAEVAGLKTIKILNEPTAVAIAYGILDSKDIYQKVLVYDLGGGTFDITVIQVKNSDIQVLATGGDTNLGGEDFSNNLVNFFIGKFQSDHNLDVKTDV</sequence>
<protein>
    <submittedName>
        <fullName evidence="4">Chaperone protein DnaK</fullName>
    </submittedName>
</protein>
<dbReference type="EMBL" id="LSSN01005859">
    <property type="protein sequence ID" value="OMJ08190.1"/>
    <property type="molecule type" value="Genomic_DNA"/>
</dbReference>
<dbReference type="PROSITE" id="PS00329">
    <property type="entry name" value="HSP70_2"/>
    <property type="match status" value="1"/>
</dbReference>
<gene>
    <name evidence="4" type="ORF">AYI70_g11702</name>
</gene>
<reference evidence="4 5" key="1">
    <citation type="submission" date="2017-01" db="EMBL/GenBank/DDBJ databases">
        <authorList>
            <person name="Mah S.A."/>
            <person name="Swanson W.J."/>
            <person name="Moy G.W."/>
            <person name="Vacquier V.D."/>
        </authorList>
    </citation>
    <scope>NUCLEOTIDE SEQUENCE [LARGE SCALE GENOMIC DNA]</scope>
    <source>
        <strain evidence="4 5">GSMNP</strain>
    </source>
</reference>
<dbReference type="Gene3D" id="3.90.640.10">
    <property type="entry name" value="Actin, Chain A, domain 4"/>
    <property type="match status" value="1"/>
</dbReference>
<dbReference type="STRING" id="133412.A0A1R1X0P8"/>
<dbReference type="InterPro" id="IPR043129">
    <property type="entry name" value="ATPase_NBD"/>
</dbReference>